<accession>A0A323UJ66</accession>
<proteinExistence type="predicted"/>
<dbReference type="AlphaFoldDB" id="A0A323UJ66"/>
<dbReference type="Proteomes" id="UP000248134">
    <property type="component" value="Unassembled WGS sequence"/>
</dbReference>
<feature type="compositionally biased region" description="Gly residues" evidence="1">
    <location>
        <begin position="1"/>
        <end position="10"/>
    </location>
</feature>
<name>A0A323UJ66_RHOPL</name>
<evidence type="ECO:0000256" key="1">
    <source>
        <dbReference type="SAM" id="MobiDB-lite"/>
    </source>
</evidence>
<comment type="caution">
    <text evidence="2">The sequence shown here is derived from an EMBL/GenBank/DDBJ whole genome shotgun (WGS) entry which is preliminary data.</text>
</comment>
<sequence>MAGNPLGDGTGIDRPLERRYSTRPEVLHTDPLYTDPLHTGPLHIEPLHTEPLSHDALRKGRRGIATSGEMALQVPFGHSATQCIPQRLVRLVGYCAPARAAKPQQISPERESA</sequence>
<dbReference type="OrthoDB" id="8141563at2"/>
<reference evidence="2 3" key="1">
    <citation type="submission" date="2018-06" db="EMBL/GenBank/DDBJ databases">
        <title>Draft Whole-Genome Sequence of the purple photosynthetic bacterium Rhodospeudomonas palustris XCP.</title>
        <authorList>
            <person name="Rayyan A."/>
            <person name="Meyer T.E."/>
            <person name="Kyndt J.A."/>
        </authorList>
    </citation>
    <scope>NUCLEOTIDE SEQUENCE [LARGE SCALE GENOMIC DNA]</scope>
    <source>
        <strain evidence="2 3">XCP</strain>
    </source>
</reference>
<feature type="region of interest" description="Disordered" evidence="1">
    <location>
        <begin position="1"/>
        <end position="31"/>
    </location>
</feature>
<organism evidence="2 3">
    <name type="scientific">Rhodopseudomonas palustris</name>
    <dbReference type="NCBI Taxonomy" id="1076"/>
    <lineage>
        <taxon>Bacteria</taxon>
        <taxon>Pseudomonadati</taxon>
        <taxon>Pseudomonadota</taxon>
        <taxon>Alphaproteobacteria</taxon>
        <taxon>Hyphomicrobiales</taxon>
        <taxon>Nitrobacteraceae</taxon>
        <taxon>Rhodopseudomonas</taxon>
    </lineage>
</organism>
<protein>
    <submittedName>
        <fullName evidence="2">Uncharacterized protein</fullName>
    </submittedName>
</protein>
<evidence type="ECO:0000313" key="3">
    <source>
        <dbReference type="Proteomes" id="UP000248134"/>
    </source>
</evidence>
<gene>
    <name evidence="2" type="ORF">DNX69_09205</name>
</gene>
<feature type="compositionally biased region" description="Basic and acidic residues" evidence="1">
    <location>
        <begin position="14"/>
        <end position="28"/>
    </location>
</feature>
<evidence type="ECO:0000313" key="2">
    <source>
        <dbReference type="EMBL" id="PZA12544.1"/>
    </source>
</evidence>
<dbReference type="EMBL" id="QKQS01000013">
    <property type="protein sequence ID" value="PZA12544.1"/>
    <property type="molecule type" value="Genomic_DNA"/>
</dbReference>